<protein>
    <submittedName>
        <fullName evidence="2">Uncharacterized protein</fullName>
    </submittedName>
</protein>
<accession>A0AAV4TU14</accession>
<dbReference type="AlphaFoldDB" id="A0AAV4TU14"/>
<evidence type="ECO:0000256" key="1">
    <source>
        <dbReference type="SAM" id="MobiDB-lite"/>
    </source>
</evidence>
<dbReference type="EMBL" id="BPLR01011722">
    <property type="protein sequence ID" value="GIY48526.1"/>
    <property type="molecule type" value="Genomic_DNA"/>
</dbReference>
<feature type="compositionally biased region" description="Polar residues" evidence="1">
    <location>
        <begin position="1"/>
        <end position="15"/>
    </location>
</feature>
<evidence type="ECO:0000313" key="3">
    <source>
        <dbReference type="Proteomes" id="UP001054945"/>
    </source>
</evidence>
<organism evidence="2 3">
    <name type="scientific">Caerostris extrusa</name>
    <name type="common">Bark spider</name>
    <name type="synonym">Caerostris bankana</name>
    <dbReference type="NCBI Taxonomy" id="172846"/>
    <lineage>
        <taxon>Eukaryota</taxon>
        <taxon>Metazoa</taxon>
        <taxon>Ecdysozoa</taxon>
        <taxon>Arthropoda</taxon>
        <taxon>Chelicerata</taxon>
        <taxon>Arachnida</taxon>
        <taxon>Araneae</taxon>
        <taxon>Araneomorphae</taxon>
        <taxon>Entelegynae</taxon>
        <taxon>Araneoidea</taxon>
        <taxon>Araneidae</taxon>
        <taxon>Caerostris</taxon>
    </lineage>
</organism>
<name>A0AAV4TU14_CAEEX</name>
<keyword evidence="3" id="KW-1185">Reference proteome</keyword>
<gene>
    <name evidence="2" type="ORF">CEXT_497801</name>
</gene>
<comment type="caution">
    <text evidence="2">The sequence shown here is derived from an EMBL/GenBank/DDBJ whole genome shotgun (WGS) entry which is preliminary data.</text>
</comment>
<dbReference type="Proteomes" id="UP001054945">
    <property type="component" value="Unassembled WGS sequence"/>
</dbReference>
<feature type="region of interest" description="Disordered" evidence="1">
    <location>
        <begin position="1"/>
        <end position="30"/>
    </location>
</feature>
<sequence>MNSVPKKNRFANSHRINSKDTDPSPNSRVCTFPRVIRNESTQRIPQRKRNGNQKEIFGNSKTGIIMIDHAKKDFEKRSRKKKIRNLPDIRD</sequence>
<feature type="region of interest" description="Disordered" evidence="1">
    <location>
        <begin position="41"/>
        <end position="60"/>
    </location>
</feature>
<reference evidence="2 3" key="1">
    <citation type="submission" date="2021-06" db="EMBL/GenBank/DDBJ databases">
        <title>Caerostris extrusa draft genome.</title>
        <authorList>
            <person name="Kono N."/>
            <person name="Arakawa K."/>
        </authorList>
    </citation>
    <scope>NUCLEOTIDE SEQUENCE [LARGE SCALE GENOMIC DNA]</scope>
</reference>
<proteinExistence type="predicted"/>
<evidence type="ECO:0000313" key="2">
    <source>
        <dbReference type="EMBL" id="GIY48526.1"/>
    </source>
</evidence>